<dbReference type="InParanoid" id="B8MJ31"/>
<feature type="compositionally biased region" description="Basic residues" evidence="1">
    <location>
        <begin position="22"/>
        <end position="41"/>
    </location>
</feature>
<evidence type="ECO:0008006" key="4">
    <source>
        <dbReference type="Google" id="ProtNLM"/>
    </source>
</evidence>
<dbReference type="PANTHER" id="PTHR38116">
    <property type="entry name" value="CHROMOSOME 7, WHOLE GENOME SHOTGUN SEQUENCE"/>
    <property type="match status" value="1"/>
</dbReference>
<dbReference type="EMBL" id="EQ962657">
    <property type="protein sequence ID" value="EED15693.1"/>
    <property type="molecule type" value="Genomic_DNA"/>
</dbReference>
<protein>
    <recommendedName>
        <fullName evidence="4">BZIP domain-containing protein</fullName>
    </recommendedName>
</protein>
<sequence length="347" mass="40328">MLPAEARIRDDDWTGTTDPVERRRRQNRLHQRAWRRRKKLEHKSESQEKATTNTPVPSRVDKSLLQKVVLNHISGHQRMPITLHQLRNWQAFGAILNEALGDPEATFAVWAELRAWRKWELIYGLSPSDLCHSLAFHPPPSLDTRSSEIESVSSPSNVDSLLFLSEKYFLHGSEFDIDFPMSLDHKLFVLIQHNTLRGILTNMAILIRLSGRDFEVWDDFYTEDLSSPPENSPPCLQFTYLQRTTPHESWIDVVPSATMRDNIIRYQDRIDADDLCSDFLGGFFEGENNVYKRGMILWGDPWRSNAWELSENFIGKWWFLLQGCADMLMSTNTWRAARGEKKLAIKL</sequence>
<dbReference type="CDD" id="cd14688">
    <property type="entry name" value="bZIP_YAP"/>
    <property type="match status" value="1"/>
</dbReference>
<evidence type="ECO:0000313" key="2">
    <source>
        <dbReference type="EMBL" id="EED15693.1"/>
    </source>
</evidence>
<dbReference type="AlphaFoldDB" id="B8MJ31"/>
<evidence type="ECO:0000256" key="1">
    <source>
        <dbReference type="SAM" id="MobiDB-lite"/>
    </source>
</evidence>
<dbReference type="OMA" id="WVLRGCW"/>
<name>B8MJ31_TALSN</name>
<dbReference type="eggNOG" id="ENOG502SMKX">
    <property type="taxonomic scope" value="Eukaryota"/>
</dbReference>
<dbReference type="VEuPathDB" id="FungiDB:TSTA_051290"/>
<gene>
    <name evidence="2" type="ORF">TSTA_051290</name>
</gene>
<dbReference type="Pfam" id="PF11905">
    <property type="entry name" value="DUF3425"/>
    <property type="match status" value="1"/>
</dbReference>
<feature type="region of interest" description="Disordered" evidence="1">
    <location>
        <begin position="1"/>
        <end position="57"/>
    </location>
</feature>
<dbReference type="OrthoDB" id="2245989at2759"/>
<accession>B8MJ31</accession>
<organism evidence="2 3">
    <name type="scientific">Talaromyces stipitatus (strain ATCC 10500 / CBS 375.48 / QM 6759 / NRRL 1006)</name>
    <name type="common">Penicillium stipitatum</name>
    <dbReference type="NCBI Taxonomy" id="441959"/>
    <lineage>
        <taxon>Eukaryota</taxon>
        <taxon>Fungi</taxon>
        <taxon>Dikarya</taxon>
        <taxon>Ascomycota</taxon>
        <taxon>Pezizomycotina</taxon>
        <taxon>Eurotiomycetes</taxon>
        <taxon>Eurotiomycetidae</taxon>
        <taxon>Eurotiales</taxon>
        <taxon>Trichocomaceae</taxon>
        <taxon>Talaromyces</taxon>
        <taxon>Talaromyces sect. Talaromyces</taxon>
    </lineage>
</organism>
<proteinExistence type="predicted"/>
<dbReference type="Proteomes" id="UP000001745">
    <property type="component" value="Unassembled WGS sequence"/>
</dbReference>
<reference evidence="3" key="1">
    <citation type="journal article" date="2015" name="Genome Announc.">
        <title>Genome sequence of the AIDS-associated pathogen Penicillium marneffei (ATCC18224) and its near taxonomic relative Talaromyces stipitatus (ATCC10500).</title>
        <authorList>
            <person name="Nierman W.C."/>
            <person name="Fedorova-Abrams N.D."/>
            <person name="Andrianopoulos A."/>
        </authorList>
    </citation>
    <scope>NUCLEOTIDE SEQUENCE [LARGE SCALE GENOMIC DNA]</scope>
    <source>
        <strain evidence="3">ATCC 10500 / CBS 375.48 / QM 6759 / NRRL 1006</strain>
    </source>
</reference>
<dbReference type="HOGENOM" id="CLU_033726_0_0_1"/>
<dbReference type="InterPro" id="IPR021833">
    <property type="entry name" value="DUF3425"/>
</dbReference>
<dbReference type="GeneID" id="8106331"/>
<feature type="compositionally biased region" description="Basic and acidic residues" evidence="1">
    <location>
        <begin position="1"/>
        <end position="12"/>
    </location>
</feature>
<dbReference type="STRING" id="441959.B8MJ31"/>
<dbReference type="PANTHER" id="PTHR38116:SF1">
    <property type="entry name" value="BZIP DOMAIN-CONTAINING PROTEIN"/>
    <property type="match status" value="1"/>
</dbReference>
<dbReference type="RefSeq" id="XP_002485646.1">
    <property type="nucleotide sequence ID" value="XM_002485601.1"/>
</dbReference>
<dbReference type="PhylomeDB" id="B8MJ31"/>
<evidence type="ECO:0000313" key="3">
    <source>
        <dbReference type="Proteomes" id="UP000001745"/>
    </source>
</evidence>
<keyword evidence="3" id="KW-1185">Reference proteome</keyword>